<sequence>MVGTVEEGGLEIDHRVTLQHAGLGRLHHALFDGPEELPGHVVALDLLLELVAGAPRQGLDPEPDVTVLALAAGLAHEPALGLGGTGDRLPVGHLGLAHPRLNLELPDQPVADDVQVQLTHPGDDRLAGLAIHPDLEGRILLGKLGEGDADLVAVGPALGFDRHRDHRFGDGHLLQHDRVLLAAEGIAGTGILQAHQGHDLAGLGIFQVRTPVALHAQDPVDALPFFAQAVVGDGPGPQRAGVNPQVGYPPHIGVGGNLEDQAGEILFRGGNPLLFAVPVRVQTLDRRQVQRRRQVMADGVQQELHSAVAEGGTAEHRQDPAGKRLLAEHLANHLDRNRRLLQVEGHQLLVAFGQALQEFPAPLFGLVLHRLRHRPPDDLGARLVRVGNGLHLQQVDQTGKFFALADRQLDRIGIGAQAVADHGDRLEKIGAHPVHLVYVGDARHPVTVGLVPDGLRLGFHPAHGAEDADRAVQDPQGTLHLHGEINVSRGVDDGDLVVEPVEGNGGRSDGDTPFPLLGHPVGHGRTLVHVAQAVNLATVIEHPLGGGGLPGVDVGDDADIAQAGQLDVLLNYLGFSVLWRIFHGFQGPGFRRRPVSGV</sequence>
<evidence type="ECO:0000313" key="1">
    <source>
        <dbReference type="EMBL" id="OPZ92057.1"/>
    </source>
</evidence>
<gene>
    <name evidence="1" type="ORF">BWY73_00939</name>
</gene>
<comment type="caution">
    <text evidence="1">The sequence shown here is derived from an EMBL/GenBank/DDBJ whole genome shotgun (WGS) entry which is preliminary data.</text>
</comment>
<reference evidence="1" key="1">
    <citation type="submission" date="2017-02" db="EMBL/GenBank/DDBJ databases">
        <title>Delving into the versatile metabolic prowess of the omnipresent phylum Bacteroidetes.</title>
        <authorList>
            <person name="Nobu M.K."/>
            <person name="Mei R."/>
            <person name="Narihiro T."/>
            <person name="Kuroda K."/>
            <person name="Liu W.-T."/>
        </authorList>
    </citation>
    <scope>NUCLEOTIDE SEQUENCE</scope>
    <source>
        <strain evidence="1">ADurb.Bin417</strain>
    </source>
</reference>
<accession>A0A1V5MFN6</accession>
<protein>
    <submittedName>
        <fullName evidence="1">Uncharacterized protein</fullName>
    </submittedName>
</protein>
<name>A0A1V5MFN6_UNCT6</name>
<dbReference type="AlphaFoldDB" id="A0A1V5MFN6"/>
<organism evidence="1">
    <name type="scientific">candidate division TA06 bacterium ADurb.Bin417</name>
    <dbReference type="NCBI Taxonomy" id="1852828"/>
    <lineage>
        <taxon>Bacteria</taxon>
        <taxon>Bacteria division TA06</taxon>
    </lineage>
</organism>
<dbReference type="EMBL" id="MWAK01000132">
    <property type="protein sequence ID" value="OPZ92057.1"/>
    <property type="molecule type" value="Genomic_DNA"/>
</dbReference>
<dbReference type="Proteomes" id="UP000485484">
    <property type="component" value="Unassembled WGS sequence"/>
</dbReference>
<dbReference type="AntiFam" id="ANF00072">
    <property type="entry name" value="Shadow ORF (opposite TypA)"/>
</dbReference>
<proteinExistence type="predicted"/>